<dbReference type="EMBL" id="JARK01001704">
    <property type="protein sequence ID" value="EYB82054.1"/>
    <property type="molecule type" value="Genomic_DNA"/>
</dbReference>
<evidence type="ECO:0000313" key="2">
    <source>
        <dbReference type="Proteomes" id="UP000024635"/>
    </source>
</evidence>
<protein>
    <submittedName>
        <fullName evidence="1">Uncharacterized protein</fullName>
    </submittedName>
</protein>
<evidence type="ECO:0000313" key="1">
    <source>
        <dbReference type="EMBL" id="EYB82054.1"/>
    </source>
</evidence>
<gene>
    <name evidence="1" type="primary">Acey_s0368.g71</name>
    <name evidence="1" type="ORF">Y032_0368g71</name>
</gene>
<dbReference type="AlphaFoldDB" id="A0A016RVT1"/>
<organism evidence="1 2">
    <name type="scientific">Ancylostoma ceylanicum</name>
    <dbReference type="NCBI Taxonomy" id="53326"/>
    <lineage>
        <taxon>Eukaryota</taxon>
        <taxon>Metazoa</taxon>
        <taxon>Ecdysozoa</taxon>
        <taxon>Nematoda</taxon>
        <taxon>Chromadorea</taxon>
        <taxon>Rhabditida</taxon>
        <taxon>Rhabditina</taxon>
        <taxon>Rhabditomorpha</taxon>
        <taxon>Strongyloidea</taxon>
        <taxon>Ancylostomatidae</taxon>
        <taxon>Ancylostomatinae</taxon>
        <taxon>Ancylostoma</taxon>
    </lineage>
</organism>
<sequence>MKAKSIDVADEECGATRIFHGYCVILWGEPWTDGAPELCNWDLILDTESRLERAVSTMCRNPIWSDNNRCLSILFRI</sequence>
<dbReference type="Proteomes" id="UP000024635">
    <property type="component" value="Unassembled WGS sequence"/>
</dbReference>
<proteinExistence type="predicted"/>
<name>A0A016RVT1_9BILA</name>
<reference evidence="2" key="1">
    <citation type="journal article" date="2015" name="Nat. Genet.">
        <title>The genome and transcriptome of the zoonotic hookworm Ancylostoma ceylanicum identify infection-specific gene families.</title>
        <authorList>
            <person name="Schwarz E.M."/>
            <person name="Hu Y."/>
            <person name="Antoshechkin I."/>
            <person name="Miller M.M."/>
            <person name="Sternberg P.W."/>
            <person name="Aroian R.V."/>
        </authorList>
    </citation>
    <scope>NUCLEOTIDE SEQUENCE</scope>
    <source>
        <strain evidence="2">HY135</strain>
    </source>
</reference>
<dbReference type="OrthoDB" id="29853at2759"/>
<accession>A0A016RVT1</accession>
<comment type="caution">
    <text evidence="1">The sequence shown here is derived from an EMBL/GenBank/DDBJ whole genome shotgun (WGS) entry which is preliminary data.</text>
</comment>
<keyword evidence="2" id="KW-1185">Reference proteome</keyword>